<organism evidence="8 9">
    <name type="scientific">Tritrichomonas musculus</name>
    <dbReference type="NCBI Taxonomy" id="1915356"/>
    <lineage>
        <taxon>Eukaryota</taxon>
        <taxon>Metamonada</taxon>
        <taxon>Parabasalia</taxon>
        <taxon>Tritrichomonadida</taxon>
        <taxon>Tritrichomonadidae</taxon>
        <taxon>Tritrichomonas</taxon>
    </lineage>
</organism>
<sequence length="1950" mass="228335">MLNNTKKTFNFLYQIRESLFTLENQPLLHQIQEILIESIDNFNYNLDKQTSNELFLLISSCLSHIPSKSYAILNSILSYSIEKPNNLIMTVHILSSCPKINSKFPNANIKSIVDESHHQIVDQIEKINDKNFMIQGQLIPIQFRSNFIIDILLLTYLNEQDIKLLFPFIIEHANTSITKLKGLIQKVLDNGFIYLIPESILIQKEFLMIFSMGNLAKIIPTVTEQTFKLMFPHIEEILKNETKWSQTFSIALIERCIEFDININSIEKLPDSFILFNMNESVWNYFAKYNFQLPSIAAEIREFPNLEAVLKVMPDTKNIPNEIIENVLLITNDLDVYQKVFNSSIENKYELFSSIQFWMHILNVFSMSENSLKCPESLLENFVIFFQMFVPKNKVFETIDAMIFDQYPTNDNANGFLKYLLDHFERDYKEDYTRNMGTLLNHVNEKDFVPASSFWELFDFNEIKDCFDKKILSPTKMYAFFYLNPKNNEIQIKHVKIQPIKNQLNNNLICEFIKNNDYIDNLTMFSKDILSLIMSAMIYATTYIKPKVKGLNMKNVLPFVAIVLNYLKRINNGHLLCISPEIKNSLLKACQYLSKYKTSIFITSINSILQNLNYFSSNTTNSISLSVQNLKTDILSVLIPLLIQNSYPGDLYPLLYAIFNLTNKVSSLNEKNDLFLDYGINLFKHLIKIYPAIINYKDLKDIGFDFKALNSEKVVLNIVNIIENYKSTEIVINAIKFLADFGVNIPGFKLSNPINIINVFNDANTKENLESCILVGRFITEYYPDKRELILNESFPSYFKEAMLKDIFFDILRKVRIILLDTELDNVNQCLENIFDLLMTDYSIQKKYLIYLCEKMYFSQSLSPKDILALYSYEYANYHYLFIKAIDSCYTLNITSNIFVRRFNRKVKTSFRVPKIGLLLITFLYDLVSSNPSNYQAFFCLLNLSSAFPFLFNDNPEKLFNSVLPAFDYLSLYYTENKDTVNEETLNKIKASCSALIFLTSSLNSIIVLNSFINWIFSEIIYFTNSQVLAFVLILQSLFEIKKMKKVMISFAIKNNFIDIMYKLLKRNVDKKLETFFKNNIYLLIEIYYHQINKLKTVNIIYIDEILKTEDPLNKFFQNSYSTFPIYFIQLNLPPTKDQYLKDYFTKFFSNILYIRSFWINTEMSLAENNQTIMESDVDSFIKDYKEMTQQPLIKGKIDPIQEHYFCNCKVKFVRMICRQPYWVYKFFLQDKNCPLLPEYTEFLNNSINELIEVENTEYNSDDEKDISDISFNDYFMNYYCYFDLFDYLMTEMFSISIEDEKYHSLCSLIDIISMNDTALNYLLKNSNNHLINAQNEKEINKLVDFFLMISNKNGFKCNFASICGRNLIDKVVSIEYRMNPILLLNTSKLFCCSNIGLELPINQLIGFMFILNDMKIIPQALELIQKVGVEKIEKIMPKIENVFDNELKSSNPSYFIISKIINLIPSAANAKHDELFFLFRNIRKMDLNKDDSIDLICSLYNFLTPKRNDDSQFCNISFEPNETNSQGIFKVPEKLKNTNRKFWNAFENNKKKLIKVIQKDINNLDKLNLLLDYPELFDFKIKMKYFQQKMSNHITYDSDLLIEVDRSNVLSSTFNQLSNLSPNVWLSKLNIKFQDEDGIDQGGLTHEWFTLIIKELFDSKSKLFKITEKKKYQPDPLSIENRANLEYFNFAGMIVARALIQGQCINAHLTKSFYKKILNRKIKFCDLFDYDEDIYNSLKSLINIDVDPLELNFTIDVEQNGKLNNYLLKKNGDQIYVTNENKKEYINLYSNYHLIESIKEQMTEFLNGFYSLIPMNEICFFFPNELDLLLCGNTHIDVNDLQNNTNYANPYHADHHIIRMFFKVISKWSNETLAQFLLFLTGSSQVPVNGFVEYKEKGNPITIAPGGDKDHLCVAHTCVNMLDLPQYENENEMNNKLLQSIQVCSFGLK</sequence>
<evidence type="ECO:0000256" key="6">
    <source>
        <dbReference type="PROSITE-ProRule" id="PRU00104"/>
    </source>
</evidence>
<dbReference type="Gene3D" id="3.90.1750.10">
    <property type="entry name" value="Hect, E3 ligase catalytic domains"/>
    <property type="match status" value="1"/>
</dbReference>
<dbReference type="EMBL" id="JAPFFF010000001">
    <property type="protein sequence ID" value="KAK8900148.1"/>
    <property type="molecule type" value="Genomic_DNA"/>
</dbReference>
<evidence type="ECO:0000256" key="5">
    <source>
        <dbReference type="ARBA" id="ARBA00022786"/>
    </source>
</evidence>
<dbReference type="SUPFAM" id="SSF56204">
    <property type="entry name" value="Hect, E3 ligase catalytic domain"/>
    <property type="match status" value="1"/>
</dbReference>
<dbReference type="Gene3D" id="3.30.2410.10">
    <property type="entry name" value="Hect, E3 ligase catalytic domain"/>
    <property type="match status" value="1"/>
</dbReference>
<comment type="pathway">
    <text evidence="2">Protein modification; protein ubiquitination.</text>
</comment>
<dbReference type="InterPro" id="IPR050409">
    <property type="entry name" value="E3_ubiq-protein_ligase"/>
</dbReference>
<reference evidence="8 9" key="1">
    <citation type="submission" date="2024-04" db="EMBL/GenBank/DDBJ databases">
        <title>Tritrichomonas musculus Genome.</title>
        <authorList>
            <person name="Alves-Ferreira E."/>
            <person name="Grigg M."/>
            <person name="Lorenzi H."/>
            <person name="Galac M."/>
        </authorList>
    </citation>
    <scope>NUCLEOTIDE SEQUENCE [LARGE SCALE GENOMIC DNA]</scope>
    <source>
        <strain evidence="8 9">EAF2021</strain>
    </source>
</reference>
<dbReference type="SMART" id="SM00119">
    <property type="entry name" value="HECTc"/>
    <property type="match status" value="1"/>
</dbReference>
<comment type="caution">
    <text evidence="8">The sequence shown here is derived from an EMBL/GenBank/DDBJ whole genome shotgun (WGS) entry which is preliminary data.</text>
</comment>
<feature type="domain" description="HECT" evidence="7">
    <location>
        <begin position="1622"/>
        <end position="1950"/>
    </location>
</feature>
<dbReference type="InterPro" id="IPR000569">
    <property type="entry name" value="HECT_dom"/>
</dbReference>
<dbReference type="Proteomes" id="UP001470230">
    <property type="component" value="Unassembled WGS sequence"/>
</dbReference>
<accession>A0ABR2L9W3</accession>
<dbReference type="PANTHER" id="PTHR11254">
    <property type="entry name" value="HECT DOMAIN UBIQUITIN-PROTEIN LIGASE"/>
    <property type="match status" value="1"/>
</dbReference>
<dbReference type="Gene3D" id="3.30.2160.10">
    <property type="entry name" value="Hect, E3 ligase catalytic domain"/>
    <property type="match status" value="1"/>
</dbReference>
<evidence type="ECO:0000256" key="3">
    <source>
        <dbReference type="ARBA" id="ARBA00012485"/>
    </source>
</evidence>
<feature type="active site" description="Glycyl thioester intermediate" evidence="6">
    <location>
        <position position="1919"/>
    </location>
</feature>
<dbReference type="Pfam" id="PF00632">
    <property type="entry name" value="HECT"/>
    <property type="match status" value="1"/>
</dbReference>
<name>A0ABR2L9W3_9EUKA</name>
<comment type="catalytic activity">
    <reaction evidence="1">
        <text>S-ubiquitinyl-[E2 ubiquitin-conjugating enzyme]-L-cysteine + [acceptor protein]-L-lysine = [E2 ubiquitin-conjugating enzyme]-L-cysteine + N(6)-ubiquitinyl-[acceptor protein]-L-lysine.</text>
        <dbReference type="EC" id="2.3.2.26"/>
    </reaction>
</comment>
<evidence type="ECO:0000313" key="9">
    <source>
        <dbReference type="Proteomes" id="UP001470230"/>
    </source>
</evidence>
<protein>
    <recommendedName>
        <fullName evidence="3">HECT-type E3 ubiquitin transferase</fullName>
        <ecNumber evidence="3">2.3.2.26</ecNumber>
    </recommendedName>
</protein>
<evidence type="ECO:0000313" key="8">
    <source>
        <dbReference type="EMBL" id="KAK8900148.1"/>
    </source>
</evidence>
<dbReference type="CDD" id="cd00078">
    <property type="entry name" value="HECTc"/>
    <property type="match status" value="1"/>
</dbReference>
<gene>
    <name evidence="8" type="ORF">M9Y10_002471</name>
</gene>
<evidence type="ECO:0000256" key="4">
    <source>
        <dbReference type="ARBA" id="ARBA00022679"/>
    </source>
</evidence>
<evidence type="ECO:0000256" key="1">
    <source>
        <dbReference type="ARBA" id="ARBA00000885"/>
    </source>
</evidence>
<dbReference type="EC" id="2.3.2.26" evidence="3"/>
<dbReference type="InterPro" id="IPR035983">
    <property type="entry name" value="Hect_E3_ubiquitin_ligase"/>
</dbReference>
<keyword evidence="9" id="KW-1185">Reference proteome</keyword>
<evidence type="ECO:0000256" key="2">
    <source>
        <dbReference type="ARBA" id="ARBA00004906"/>
    </source>
</evidence>
<proteinExistence type="predicted"/>
<keyword evidence="5 6" id="KW-0833">Ubl conjugation pathway</keyword>
<dbReference type="PROSITE" id="PS50237">
    <property type="entry name" value="HECT"/>
    <property type="match status" value="1"/>
</dbReference>
<evidence type="ECO:0000259" key="7">
    <source>
        <dbReference type="PROSITE" id="PS50237"/>
    </source>
</evidence>
<dbReference type="PANTHER" id="PTHR11254:SF440">
    <property type="entry name" value="E3 UBIQUITIN-PROTEIN LIGASE NEDD-4"/>
    <property type="match status" value="1"/>
</dbReference>
<keyword evidence="4" id="KW-0808">Transferase</keyword>